<feature type="compositionally biased region" description="Basic residues" evidence="1">
    <location>
        <begin position="166"/>
        <end position="176"/>
    </location>
</feature>
<feature type="region of interest" description="Disordered" evidence="1">
    <location>
        <begin position="152"/>
        <end position="176"/>
    </location>
</feature>
<name>Q1QMY4_NITHX</name>
<dbReference type="Gene3D" id="1.20.5.340">
    <property type="match status" value="1"/>
</dbReference>
<dbReference type="KEGG" id="nha:Nham_1592"/>
<dbReference type="AlphaFoldDB" id="Q1QMY4"/>
<dbReference type="Proteomes" id="UP000001953">
    <property type="component" value="Chromosome"/>
</dbReference>
<reference evidence="2 3" key="1">
    <citation type="submission" date="2006-03" db="EMBL/GenBank/DDBJ databases">
        <title>Complete sequence of chromosome of Nitrobacter hamburgensis X14.</title>
        <authorList>
            <consortium name="US DOE Joint Genome Institute"/>
            <person name="Copeland A."/>
            <person name="Lucas S."/>
            <person name="Lapidus A."/>
            <person name="Barry K."/>
            <person name="Detter J.C."/>
            <person name="Glavina del Rio T."/>
            <person name="Hammon N."/>
            <person name="Israni S."/>
            <person name="Dalin E."/>
            <person name="Tice H."/>
            <person name="Pitluck S."/>
            <person name="Chain P."/>
            <person name="Malfatti S."/>
            <person name="Shin M."/>
            <person name="Vergez L."/>
            <person name="Schmutz J."/>
            <person name="Larimer F."/>
            <person name="Land M."/>
            <person name="Hauser L."/>
            <person name="Kyrpides N."/>
            <person name="Ivanova N."/>
            <person name="Ward B."/>
            <person name="Arp D."/>
            <person name="Klotz M."/>
            <person name="Stein L."/>
            <person name="O'Mullan G."/>
            <person name="Starkenburg S."/>
            <person name="Sayavedra L."/>
            <person name="Poret-Peterson A.T."/>
            <person name="Gentry M.E."/>
            <person name="Bruce D."/>
            <person name="Richardson P."/>
        </authorList>
    </citation>
    <scope>NUCLEOTIDE SEQUENCE [LARGE SCALE GENOMIC DNA]</scope>
    <source>
        <strain evidence="3">DSM 10229 / NCIMB 13809 / X14</strain>
    </source>
</reference>
<gene>
    <name evidence="2" type="ordered locus">Nham_1592</name>
</gene>
<evidence type="ECO:0000313" key="3">
    <source>
        <dbReference type="Proteomes" id="UP000001953"/>
    </source>
</evidence>
<accession>Q1QMY4</accession>
<dbReference type="EMBL" id="CP000319">
    <property type="protein sequence ID" value="ABE62413.1"/>
    <property type="molecule type" value="Genomic_DNA"/>
</dbReference>
<organism evidence="2 3">
    <name type="scientific">Nitrobacter hamburgensis (strain DSM 10229 / NCIMB 13809 / X14)</name>
    <dbReference type="NCBI Taxonomy" id="323097"/>
    <lineage>
        <taxon>Bacteria</taxon>
        <taxon>Pseudomonadati</taxon>
        <taxon>Pseudomonadota</taxon>
        <taxon>Alphaproteobacteria</taxon>
        <taxon>Hyphomicrobiales</taxon>
        <taxon>Nitrobacteraceae</taxon>
        <taxon>Nitrobacter</taxon>
    </lineage>
</organism>
<evidence type="ECO:0000256" key="1">
    <source>
        <dbReference type="SAM" id="MobiDB-lite"/>
    </source>
</evidence>
<proteinExistence type="predicted"/>
<keyword evidence="3" id="KW-1185">Reference proteome</keyword>
<protein>
    <submittedName>
        <fullName evidence="2">Uncharacterized protein</fullName>
    </submittedName>
</protein>
<dbReference type="HOGENOM" id="CLU_1592859_0_0_5"/>
<evidence type="ECO:0000313" key="2">
    <source>
        <dbReference type="EMBL" id="ABE62413.1"/>
    </source>
</evidence>
<sequence>MMSEHDRANQLMILTMTVVSLLVAGSVGLVWSSGNPLPSKPIAEVPKAKAQVAPPQADAVAMLDKRLVQLESKMKVPPTFDTSHLEAQLKGLESQVAAIQTQLGTFRVSDFDALKTKIDSAGKENSESVKTTIDALQTDVGTLHTRFDQLSQQVTAATAPDDVKHRSQKSQHSKSK</sequence>